<feature type="signal peptide" evidence="1">
    <location>
        <begin position="1"/>
        <end position="30"/>
    </location>
</feature>
<keyword evidence="3" id="KW-1185">Reference proteome</keyword>
<accession>A0A9X2JSI7</accession>
<dbReference type="EMBL" id="JAMZDE010000005">
    <property type="protein sequence ID" value="MCP1338820.1"/>
    <property type="molecule type" value="Genomic_DNA"/>
</dbReference>
<evidence type="ECO:0008006" key="4">
    <source>
        <dbReference type="Google" id="ProtNLM"/>
    </source>
</evidence>
<reference evidence="2" key="1">
    <citation type="submission" date="2022-06" db="EMBL/GenBank/DDBJ databases">
        <title>Idiomarina rhizosphaerae M1R2S28.</title>
        <authorList>
            <person name="Sun J.-Q."/>
            <person name="Li L.-F."/>
        </authorList>
    </citation>
    <scope>NUCLEOTIDE SEQUENCE</scope>
    <source>
        <strain evidence="2">M1R2S28</strain>
    </source>
</reference>
<dbReference type="AlphaFoldDB" id="A0A9X2JSI7"/>
<dbReference type="RefSeq" id="WP_253618178.1">
    <property type="nucleotide sequence ID" value="NZ_JAMZDE010000005.1"/>
</dbReference>
<evidence type="ECO:0000313" key="2">
    <source>
        <dbReference type="EMBL" id="MCP1338820.1"/>
    </source>
</evidence>
<protein>
    <recommendedName>
        <fullName evidence="4">DUF3718 domain-containing protein</fullName>
    </recommendedName>
</protein>
<keyword evidence="1" id="KW-0732">Signal</keyword>
<name>A0A9X2JSI7_9GAMM</name>
<feature type="chain" id="PRO_5040961507" description="DUF3718 domain-containing protein" evidence="1">
    <location>
        <begin position="31"/>
        <end position="131"/>
    </location>
</feature>
<evidence type="ECO:0000256" key="1">
    <source>
        <dbReference type="SAM" id="SignalP"/>
    </source>
</evidence>
<sequence length="131" mass="14671">MQSTTSSFTMRTLLFTGFLSITVASPLSLAKDIDTENKSCSYSETEMLELSPREFDQNFEKGWPVLVENGDCLDVAADLIHTYYTENEVSSGALKTLIWHEGQLRAEVGQYQQAISLMEQTKKPPQRDIAG</sequence>
<comment type="caution">
    <text evidence="2">The sequence shown here is derived from an EMBL/GenBank/DDBJ whole genome shotgun (WGS) entry which is preliminary data.</text>
</comment>
<proteinExistence type="predicted"/>
<gene>
    <name evidence="2" type="ORF">NJR55_04375</name>
</gene>
<dbReference type="Proteomes" id="UP001139474">
    <property type="component" value="Unassembled WGS sequence"/>
</dbReference>
<organism evidence="2 3">
    <name type="scientific">Idiomarina rhizosphaerae</name>
    <dbReference type="NCBI Taxonomy" id="2961572"/>
    <lineage>
        <taxon>Bacteria</taxon>
        <taxon>Pseudomonadati</taxon>
        <taxon>Pseudomonadota</taxon>
        <taxon>Gammaproteobacteria</taxon>
        <taxon>Alteromonadales</taxon>
        <taxon>Idiomarinaceae</taxon>
        <taxon>Idiomarina</taxon>
    </lineage>
</organism>
<evidence type="ECO:0000313" key="3">
    <source>
        <dbReference type="Proteomes" id="UP001139474"/>
    </source>
</evidence>